<reference evidence="3" key="1">
    <citation type="submission" date="2021-01" db="EMBL/GenBank/DDBJ databases">
        <title>Whole genome shotgun sequence of Actinoplanes rishiriensis NBRC 108556.</title>
        <authorList>
            <person name="Komaki H."/>
            <person name="Tamura T."/>
        </authorList>
    </citation>
    <scope>NUCLEOTIDE SEQUENCE</scope>
    <source>
        <strain evidence="3">NBRC 108556</strain>
    </source>
</reference>
<evidence type="ECO:0000259" key="2">
    <source>
        <dbReference type="SMART" id="SM00014"/>
    </source>
</evidence>
<keyword evidence="1" id="KW-0472">Membrane</keyword>
<name>A0A919K9M5_9ACTN</name>
<keyword evidence="4" id="KW-1185">Reference proteome</keyword>
<dbReference type="CDD" id="cd03392">
    <property type="entry name" value="PAP2_like_2"/>
    <property type="match status" value="1"/>
</dbReference>
<gene>
    <name evidence="3" type="ORF">Ari01nite_86740</name>
</gene>
<dbReference type="AlphaFoldDB" id="A0A919K9M5"/>
<organism evidence="3 4">
    <name type="scientific">Paractinoplanes rishiriensis</name>
    <dbReference type="NCBI Taxonomy" id="1050105"/>
    <lineage>
        <taxon>Bacteria</taxon>
        <taxon>Bacillati</taxon>
        <taxon>Actinomycetota</taxon>
        <taxon>Actinomycetes</taxon>
        <taxon>Micromonosporales</taxon>
        <taxon>Micromonosporaceae</taxon>
        <taxon>Paractinoplanes</taxon>
    </lineage>
</organism>
<dbReference type="InterPro" id="IPR036938">
    <property type="entry name" value="PAP2/HPO_sf"/>
</dbReference>
<keyword evidence="1" id="KW-0812">Transmembrane</keyword>
<feature type="transmembrane region" description="Helical" evidence="1">
    <location>
        <begin position="145"/>
        <end position="165"/>
    </location>
</feature>
<feature type="transmembrane region" description="Helical" evidence="1">
    <location>
        <begin position="120"/>
        <end position="138"/>
    </location>
</feature>
<evidence type="ECO:0000313" key="3">
    <source>
        <dbReference type="EMBL" id="GIF01210.1"/>
    </source>
</evidence>
<dbReference type="InterPro" id="IPR000326">
    <property type="entry name" value="PAP2/HPO"/>
</dbReference>
<dbReference type="Gene3D" id="1.20.144.10">
    <property type="entry name" value="Phosphatidic acid phosphatase type 2/haloperoxidase"/>
    <property type="match status" value="1"/>
</dbReference>
<feature type="transmembrane region" description="Helical" evidence="1">
    <location>
        <begin position="185"/>
        <end position="204"/>
    </location>
</feature>
<feature type="transmembrane region" description="Helical" evidence="1">
    <location>
        <begin position="243"/>
        <end position="261"/>
    </location>
</feature>
<dbReference type="SMART" id="SM00014">
    <property type="entry name" value="acidPPc"/>
    <property type="match status" value="1"/>
</dbReference>
<evidence type="ECO:0000313" key="4">
    <source>
        <dbReference type="Proteomes" id="UP000636960"/>
    </source>
</evidence>
<comment type="caution">
    <text evidence="3">The sequence shown here is derived from an EMBL/GenBank/DDBJ whole genome shotgun (WGS) entry which is preliminary data.</text>
</comment>
<proteinExistence type="predicted"/>
<feature type="transmembrane region" description="Helical" evidence="1">
    <location>
        <begin position="211"/>
        <end position="231"/>
    </location>
</feature>
<keyword evidence="1" id="KW-1133">Transmembrane helix</keyword>
<dbReference type="EMBL" id="BOMV01000100">
    <property type="protein sequence ID" value="GIF01210.1"/>
    <property type="molecule type" value="Genomic_DNA"/>
</dbReference>
<dbReference type="Pfam" id="PF01569">
    <property type="entry name" value="PAP2"/>
    <property type="match status" value="1"/>
</dbReference>
<dbReference type="Proteomes" id="UP000636960">
    <property type="component" value="Unassembled WGS sequence"/>
</dbReference>
<feature type="transmembrane region" description="Helical" evidence="1">
    <location>
        <begin position="58"/>
        <end position="84"/>
    </location>
</feature>
<protein>
    <recommendedName>
        <fullName evidence="2">Phosphatidic acid phosphatase type 2/haloperoxidase domain-containing protein</fullName>
    </recommendedName>
</protein>
<evidence type="ECO:0000256" key="1">
    <source>
        <dbReference type="SAM" id="Phobius"/>
    </source>
</evidence>
<accession>A0A919K9M5</accession>
<dbReference type="RefSeq" id="WP_203789768.1">
    <property type="nucleotide sequence ID" value="NZ_BOMV01000100.1"/>
</dbReference>
<feature type="domain" description="Phosphatidic acid phosphatase type 2/haloperoxidase" evidence="2">
    <location>
        <begin position="146"/>
        <end position="258"/>
    </location>
</feature>
<dbReference type="SUPFAM" id="SSF48317">
    <property type="entry name" value="Acid phosphatase/Vanadium-dependent haloperoxidase"/>
    <property type="match status" value="1"/>
</dbReference>
<sequence>MLGIAWLGITAAAFRRWRIDTGHAALPIGAGLTPEAAPDLTAATDHDTRRKFSWAHAVTGSMVAAVLIIGMLFGTGVLATAVLADTRLGQIDRAAVAWLAAHRSPVWTTVTDALNSLGDSRAIITVTLAATGLALAVYRHRRPVAFLWTVMAGEIAIFLVASTVVSRARPQVPTLQPDLPPTASFPSGHVAGVLCLYGAIALLVQRAATNRIWTVLAWTAAVLIPAGVAAARLYRGVHHPTDIAGSVLLAIAWLTAAWFFIRPAAAPPVTRETGA</sequence>